<reference evidence="1" key="1">
    <citation type="journal article" date="2015" name="Proc. Natl. Acad. Sci. U.S.A.">
        <title>Networks of energetic and metabolic interactions define dynamics in microbial communities.</title>
        <authorList>
            <person name="Embree M."/>
            <person name="Liu J.K."/>
            <person name="Al-Bassam M.M."/>
            <person name="Zengler K."/>
        </authorList>
    </citation>
    <scope>NUCLEOTIDE SEQUENCE</scope>
</reference>
<evidence type="ECO:0000313" key="1">
    <source>
        <dbReference type="EMBL" id="KUG28280.1"/>
    </source>
</evidence>
<gene>
    <name evidence="1" type="ORF">ASZ90_001859</name>
</gene>
<sequence length="152" mass="15517">MQAWGHTPSAWLDRPGAWQPSGFDERVQAVCLALGAEVKTASVAEGLGVSAGPASVRLAAHAVAASTGPLVTAGVAPLLLRPGPVDVAMDASVQTAGEARMILMAHCAVNRYDGWRAWNAGGSVPVVSVSRTSPPAVRIPARSSLGQPDETS</sequence>
<dbReference type="EMBL" id="LNQE01000238">
    <property type="protein sequence ID" value="KUG28280.1"/>
    <property type="molecule type" value="Genomic_DNA"/>
</dbReference>
<accession>A0A0W8G533</accession>
<name>A0A0W8G533_9ZZZZ</name>
<dbReference type="AlphaFoldDB" id="A0A0W8G533"/>
<protein>
    <submittedName>
        <fullName evidence="1">Uncharacterized protein</fullName>
    </submittedName>
</protein>
<proteinExistence type="predicted"/>
<comment type="caution">
    <text evidence="1">The sequence shown here is derived from an EMBL/GenBank/DDBJ whole genome shotgun (WGS) entry which is preliminary data.</text>
</comment>
<organism evidence="1">
    <name type="scientific">hydrocarbon metagenome</name>
    <dbReference type="NCBI Taxonomy" id="938273"/>
    <lineage>
        <taxon>unclassified sequences</taxon>
        <taxon>metagenomes</taxon>
        <taxon>ecological metagenomes</taxon>
    </lineage>
</organism>